<dbReference type="Proteomes" id="UP000265618">
    <property type="component" value="Unassembled WGS sequence"/>
</dbReference>
<evidence type="ECO:0000313" key="2">
    <source>
        <dbReference type="Proteomes" id="UP000265618"/>
    </source>
</evidence>
<keyword evidence="2" id="KW-1185">Reference proteome</keyword>
<reference evidence="1 2" key="1">
    <citation type="journal article" date="2018" name="PLoS ONE">
        <title>The draft genome of Kipferlia bialata reveals reductive genome evolution in fornicate parasites.</title>
        <authorList>
            <person name="Tanifuji G."/>
            <person name="Takabayashi S."/>
            <person name="Kume K."/>
            <person name="Takagi M."/>
            <person name="Nakayama T."/>
            <person name="Kamikawa R."/>
            <person name="Inagaki Y."/>
            <person name="Hashimoto T."/>
        </authorList>
    </citation>
    <scope>NUCLEOTIDE SEQUENCE [LARGE SCALE GENOMIC DNA]</scope>
    <source>
        <strain evidence="1">NY0173</strain>
    </source>
</reference>
<accession>A0A9K3GKA2</accession>
<organism evidence="1 2">
    <name type="scientific">Kipferlia bialata</name>
    <dbReference type="NCBI Taxonomy" id="797122"/>
    <lineage>
        <taxon>Eukaryota</taxon>
        <taxon>Metamonada</taxon>
        <taxon>Carpediemonas-like organisms</taxon>
        <taxon>Kipferlia</taxon>
    </lineage>
</organism>
<sequence>MKRDNFPESSVLLSSCLFVRPQQRQGFILDPTVASSKWFLQIYTRLFAATCIGVLSTNPASPMTLTAAQLAVVRRWIADGKEQEKYIKSRAQHLQCIKMSSKLHLLPQALWGEYADNLKKHGSPKTAPTKEEAVRRQRGVWGSPNMERFFLDFVYYGGLGV</sequence>
<dbReference type="AlphaFoldDB" id="A0A9K3GKA2"/>
<evidence type="ECO:0000313" key="1">
    <source>
        <dbReference type="EMBL" id="GIQ85380.1"/>
    </source>
</evidence>
<protein>
    <submittedName>
        <fullName evidence="1">Uncharacterized protein</fullName>
    </submittedName>
</protein>
<proteinExistence type="predicted"/>
<name>A0A9K3GKA2_9EUKA</name>
<comment type="caution">
    <text evidence="1">The sequence shown here is derived from an EMBL/GenBank/DDBJ whole genome shotgun (WGS) entry which is preliminary data.</text>
</comment>
<gene>
    <name evidence="1" type="ORF">KIPB_007030</name>
</gene>
<dbReference type="EMBL" id="BDIP01001912">
    <property type="protein sequence ID" value="GIQ85380.1"/>
    <property type="molecule type" value="Genomic_DNA"/>
</dbReference>